<feature type="region of interest" description="Disordered" evidence="1">
    <location>
        <begin position="78"/>
        <end position="102"/>
    </location>
</feature>
<gene>
    <name evidence="3" type="ORF">ARMOST_15979</name>
</gene>
<organism evidence="3 4">
    <name type="scientific">Armillaria ostoyae</name>
    <name type="common">Armillaria root rot fungus</name>
    <dbReference type="NCBI Taxonomy" id="47428"/>
    <lineage>
        <taxon>Eukaryota</taxon>
        <taxon>Fungi</taxon>
        <taxon>Dikarya</taxon>
        <taxon>Basidiomycota</taxon>
        <taxon>Agaricomycotina</taxon>
        <taxon>Agaricomycetes</taxon>
        <taxon>Agaricomycetidae</taxon>
        <taxon>Agaricales</taxon>
        <taxon>Marasmiineae</taxon>
        <taxon>Physalacriaceae</taxon>
        <taxon>Armillaria</taxon>
    </lineage>
</organism>
<keyword evidence="4" id="KW-1185">Reference proteome</keyword>
<feature type="chain" id="PRO_5013171039" evidence="2">
    <location>
        <begin position="23"/>
        <end position="102"/>
    </location>
</feature>
<sequence>MLLRLLPSLLALLALLFSEASAWPTPSHLRVKPAGLIPLKAEIHDGAQREEYVSAGSGPLETYSDKVLVEDHGNDLTVSQSSYDSQPWHNVEAVEGPGEGYL</sequence>
<protein>
    <submittedName>
        <fullName evidence="3">Uncharacterized protein</fullName>
    </submittedName>
</protein>
<feature type="compositionally biased region" description="Polar residues" evidence="1">
    <location>
        <begin position="78"/>
        <end position="88"/>
    </location>
</feature>
<dbReference type="EMBL" id="FUEG01000017">
    <property type="protein sequence ID" value="SJL12551.1"/>
    <property type="molecule type" value="Genomic_DNA"/>
</dbReference>
<dbReference type="OrthoDB" id="2920407at2759"/>
<dbReference type="AlphaFoldDB" id="A0A284RUW6"/>
<reference evidence="4" key="1">
    <citation type="journal article" date="2017" name="Nat. Ecol. Evol.">
        <title>Genome expansion and lineage-specific genetic innovations in the forest pathogenic fungi Armillaria.</title>
        <authorList>
            <person name="Sipos G."/>
            <person name="Prasanna A.N."/>
            <person name="Walter M.C."/>
            <person name="O'Connor E."/>
            <person name="Balint B."/>
            <person name="Krizsan K."/>
            <person name="Kiss B."/>
            <person name="Hess J."/>
            <person name="Varga T."/>
            <person name="Slot J."/>
            <person name="Riley R."/>
            <person name="Boka B."/>
            <person name="Rigling D."/>
            <person name="Barry K."/>
            <person name="Lee J."/>
            <person name="Mihaltcheva S."/>
            <person name="LaButti K."/>
            <person name="Lipzen A."/>
            <person name="Waldron R."/>
            <person name="Moloney N.M."/>
            <person name="Sperisen C."/>
            <person name="Kredics L."/>
            <person name="Vagvoelgyi C."/>
            <person name="Patrignani A."/>
            <person name="Fitzpatrick D."/>
            <person name="Nagy I."/>
            <person name="Doyle S."/>
            <person name="Anderson J.B."/>
            <person name="Grigoriev I.V."/>
            <person name="Gueldener U."/>
            <person name="Muensterkoetter M."/>
            <person name="Nagy L.G."/>
        </authorList>
    </citation>
    <scope>NUCLEOTIDE SEQUENCE [LARGE SCALE GENOMIC DNA]</scope>
    <source>
        <strain evidence="4">C18/9</strain>
    </source>
</reference>
<dbReference type="Proteomes" id="UP000219338">
    <property type="component" value="Unassembled WGS sequence"/>
</dbReference>
<evidence type="ECO:0000256" key="2">
    <source>
        <dbReference type="SAM" id="SignalP"/>
    </source>
</evidence>
<proteinExistence type="predicted"/>
<accession>A0A284RUW6</accession>
<evidence type="ECO:0000313" key="4">
    <source>
        <dbReference type="Proteomes" id="UP000219338"/>
    </source>
</evidence>
<evidence type="ECO:0000313" key="3">
    <source>
        <dbReference type="EMBL" id="SJL12551.1"/>
    </source>
</evidence>
<evidence type="ECO:0000256" key="1">
    <source>
        <dbReference type="SAM" id="MobiDB-lite"/>
    </source>
</evidence>
<feature type="signal peptide" evidence="2">
    <location>
        <begin position="1"/>
        <end position="22"/>
    </location>
</feature>
<keyword evidence="2" id="KW-0732">Signal</keyword>
<dbReference type="OMA" id="PWHNVEA"/>
<name>A0A284RUW6_ARMOS</name>